<dbReference type="EMBL" id="AUXT01000181">
    <property type="protein sequence ID" value="KZN45521.1"/>
    <property type="molecule type" value="Genomic_DNA"/>
</dbReference>
<accession>A0A167AL44</accession>
<comment type="caution">
    <text evidence="1">The sequence shown here is derived from an EMBL/GenBank/DDBJ whole genome shotgun (WGS) entry which is preliminary data.</text>
</comment>
<evidence type="ECO:0000313" key="1">
    <source>
        <dbReference type="EMBL" id="KZN45521.1"/>
    </source>
</evidence>
<gene>
    <name evidence="1" type="ORF">N482_14885</name>
</gene>
<sequence>MQPVLVASNTYLMPKGVPTGIEALREYDFVFYSSAQTQRPINKGTRPLYCE</sequence>
<proteinExistence type="predicted"/>
<dbReference type="Proteomes" id="UP000076587">
    <property type="component" value="Unassembled WGS sequence"/>
</dbReference>
<name>A0A167AL44_9GAMM</name>
<protein>
    <submittedName>
        <fullName evidence="1">Uncharacterized protein</fullName>
    </submittedName>
</protein>
<evidence type="ECO:0000313" key="2">
    <source>
        <dbReference type="Proteomes" id="UP000076587"/>
    </source>
</evidence>
<organism evidence="1 2">
    <name type="scientific">Pseudoalteromonas luteoviolacea NCIMB 1942</name>
    <dbReference type="NCBI Taxonomy" id="1365253"/>
    <lineage>
        <taxon>Bacteria</taxon>
        <taxon>Pseudomonadati</taxon>
        <taxon>Pseudomonadota</taxon>
        <taxon>Gammaproteobacteria</taxon>
        <taxon>Alteromonadales</taxon>
        <taxon>Pseudoalteromonadaceae</taxon>
        <taxon>Pseudoalteromonas</taxon>
    </lineage>
</organism>
<dbReference type="PATRIC" id="fig|1365253.3.peg.3562"/>
<dbReference type="AlphaFoldDB" id="A0A167AL44"/>
<reference evidence="1 2" key="1">
    <citation type="submission" date="2013-07" db="EMBL/GenBank/DDBJ databases">
        <title>Comparative Genomic and Metabolomic Analysis of Twelve Strains of Pseudoalteromonas luteoviolacea.</title>
        <authorList>
            <person name="Vynne N.G."/>
            <person name="Mansson M."/>
            <person name="Gram L."/>
        </authorList>
    </citation>
    <scope>NUCLEOTIDE SEQUENCE [LARGE SCALE GENOMIC DNA]</scope>
    <source>
        <strain evidence="1 2">NCIMB 1942</strain>
    </source>
</reference>